<dbReference type="AlphaFoldDB" id="A0A848B9H7"/>
<dbReference type="GO" id="GO:0009428">
    <property type="term" value="C:bacterial-type flagellum basal body, distal rod, P ring"/>
    <property type="evidence" value="ECO:0007669"/>
    <property type="project" value="InterPro"/>
</dbReference>
<dbReference type="Proteomes" id="UP000543804">
    <property type="component" value="Unassembled WGS sequence"/>
</dbReference>
<evidence type="ECO:0000256" key="1">
    <source>
        <dbReference type="ARBA" id="ARBA00002591"/>
    </source>
</evidence>
<feature type="chain" id="PRO_5033172282" description="Flagellar P-ring protein" evidence="5">
    <location>
        <begin position="28"/>
        <end position="374"/>
    </location>
</feature>
<evidence type="ECO:0000313" key="7">
    <source>
        <dbReference type="Proteomes" id="UP000543804"/>
    </source>
</evidence>
<proteinExistence type="inferred from homology"/>
<protein>
    <recommendedName>
        <fullName evidence="5">Flagellar P-ring protein</fullName>
    </recommendedName>
    <alternativeName>
        <fullName evidence="5">Basal body P-ring protein</fullName>
    </alternativeName>
</protein>
<sequence precursor="true">MVSWKKFCAAALVAVCAASLTPLSASADASVTRIKDIAKVQGVRSNQLVGYGLVVGLAGTGDSNKAKETVQSIGNMLKSFGVAIDTSSLKPDNVAAVMVTATLPPFVREGDTIDVTVSSLGDADSIQGGTLVQTPLRAGNGEVYAVAQGAVSTGGFVVGRGGGNKAQKNFPTTGLMPNGAIVERSVEDEIGQDGTISLSLSQPDFTTAARMVSSINAQFGGIARATNPGRIDISIPAYYRGNVVGFVASLEELPVVPDTVAKVVMNERTGTIVMGGNVSVDECAITQGGLSIRVQKRADVSQPDPLSYGSTIVANNTDVKVKDSSGSTIVLPATANVSDIVGALNAVGATPRDTISILQAMKASGALHAELELI</sequence>
<keyword evidence="6" id="KW-0966">Cell projection</keyword>
<reference evidence="6 7" key="1">
    <citation type="submission" date="2020-04" db="EMBL/GenBank/DDBJ databases">
        <authorList>
            <person name="Hitch T.C.A."/>
            <person name="Wylensek D."/>
            <person name="Clavel T."/>
        </authorList>
    </citation>
    <scope>NUCLEOTIDE SEQUENCE [LARGE SCALE GENOMIC DNA]</scope>
    <source>
        <strain evidence="6 7">PG-130-P53-12</strain>
    </source>
</reference>
<comment type="function">
    <text evidence="1 5">Assembles around the rod to form the L-ring and probably protects the motor/basal body from shearing forces during rotation.</text>
</comment>
<dbReference type="HAMAP" id="MF_00416">
    <property type="entry name" value="FlgI"/>
    <property type="match status" value="1"/>
</dbReference>
<feature type="signal peptide" evidence="5">
    <location>
        <begin position="1"/>
        <end position="27"/>
    </location>
</feature>
<keyword evidence="4 5" id="KW-0975">Bacterial flagellum</keyword>
<dbReference type="Pfam" id="PF02119">
    <property type="entry name" value="FlgI"/>
    <property type="match status" value="1"/>
</dbReference>
<accession>A0A848B9H7</accession>
<keyword evidence="6" id="KW-0969">Cilium</keyword>
<keyword evidence="6" id="KW-0282">Flagellum</keyword>
<dbReference type="InterPro" id="IPR001782">
    <property type="entry name" value="Flag_FlgI"/>
</dbReference>
<evidence type="ECO:0000313" key="6">
    <source>
        <dbReference type="EMBL" id="NMD98605.1"/>
    </source>
</evidence>
<dbReference type="PANTHER" id="PTHR30381">
    <property type="entry name" value="FLAGELLAR P-RING PERIPLASMIC PROTEIN FLGI"/>
    <property type="match status" value="1"/>
</dbReference>
<keyword evidence="3 5" id="KW-0732">Signal</keyword>
<dbReference type="GO" id="GO:0071973">
    <property type="term" value="P:bacterial-type flagellum-dependent cell motility"/>
    <property type="evidence" value="ECO:0007669"/>
    <property type="project" value="InterPro"/>
</dbReference>
<organism evidence="6 7">
    <name type="scientific">Selenomonas bovis</name>
    <dbReference type="NCBI Taxonomy" id="416586"/>
    <lineage>
        <taxon>Bacteria</taxon>
        <taxon>Bacillati</taxon>
        <taxon>Bacillota</taxon>
        <taxon>Negativicutes</taxon>
        <taxon>Selenomonadales</taxon>
        <taxon>Selenomonadaceae</taxon>
        <taxon>Selenomonas</taxon>
    </lineage>
</organism>
<evidence type="ECO:0000256" key="3">
    <source>
        <dbReference type="ARBA" id="ARBA00022729"/>
    </source>
</evidence>
<gene>
    <name evidence="5" type="primary">flgI</name>
    <name evidence="6" type="ORF">HF878_03785</name>
</gene>
<dbReference type="NCBIfam" id="NF003676">
    <property type="entry name" value="PRK05303.1"/>
    <property type="match status" value="1"/>
</dbReference>
<dbReference type="RefSeq" id="WP_170077244.1">
    <property type="nucleotide sequence ID" value="NZ_JABAFA010000007.1"/>
</dbReference>
<dbReference type="GO" id="GO:0005198">
    <property type="term" value="F:structural molecule activity"/>
    <property type="evidence" value="ECO:0007669"/>
    <property type="project" value="InterPro"/>
</dbReference>
<comment type="subcellular location">
    <subcellularLocation>
        <location evidence="2 5">Bacterial flagellum basal body</location>
    </subcellularLocation>
</comment>
<dbReference type="EMBL" id="JABAFA010000007">
    <property type="protein sequence ID" value="NMD98605.1"/>
    <property type="molecule type" value="Genomic_DNA"/>
</dbReference>
<comment type="similarity">
    <text evidence="5">Belongs to the FlgI family.</text>
</comment>
<dbReference type="GO" id="GO:0030288">
    <property type="term" value="C:outer membrane-bounded periplasmic space"/>
    <property type="evidence" value="ECO:0007669"/>
    <property type="project" value="InterPro"/>
</dbReference>
<name>A0A848B9H7_9FIRM</name>
<keyword evidence="7" id="KW-1185">Reference proteome</keyword>
<evidence type="ECO:0000256" key="4">
    <source>
        <dbReference type="ARBA" id="ARBA00023143"/>
    </source>
</evidence>
<comment type="subunit">
    <text evidence="5">The basal body constitutes a major portion of the flagellar organelle and consists of four rings (L,P,S, and M) mounted on a central rod.</text>
</comment>
<evidence type="ECO:0000256" key="2">
    <source>
        <dbReference type="ARBA" id="ARBA00004117"/>
    </source>
</evidence>
<dbReference type="PANTHER" id="PTHR30381:SF0">
    <property type="entry name" value="FLAGELLAR P-RING PROTEIN"/>
    <property type="match status" value="1"/>
</dbReference>
<evidence type="ECO:0000256" key="5">
    <source>
        <dbReference type="HAMAP-Rule" id="MF_00416"/>
    </source>
</evidence>
<comment type="caution">
    <text evidence="6">The sequence shown here is derived from an EMBL/GenBank/DDBJ whole genome shotgun (WGS) entry which is preliminary data.</text>
</comment>
<dbReference type="PRINTS" id="PR01010">
    <property type="entry name" value="FLGPRINGFLGI"/>
</dbReference>